<dbReference type="GO" id="GO:0032259">
    <property type="term" value="P:methylation"/>
    <property type="evidence" value="ECO:0007669"/>
    <property type="project" value="UniProtKB-KW"/>
</dbReference>
<dbReference type="EMBL" id="CP104003">
    <property type="protein sequence ID" value="UWM56378.1"/>
    <property type="molecule type" value="Genomic_DNA"/>
</dbReference>
<proteinExistence type="predicted"/>
<organism evidence="2 3">
    <name type="scientific">Salinirubellus salinus</name>
    <dbReference type="NCBI Taxonomy" id="1364945"/>
    <lineage>
        <taxon>Archaea</taxon>
        <taxon>Methanobacteriati</taxon>
        <taxon>Methanobacteriota</taxon>
        <taxon>Stenosarchaea group</taxon>
        <taxon>Halobacteria</taxon>
        <taxon>Halobacteriales</taxon>
        <taxon>Natronomonadaceae</taxon>
        <taxon>Salinirubellus</taxon>
    </lineage>
</organism>
<dbReference type="InterPro" id="IPR052356">
    <property type="entry name" value="Thiol_S-MT"/>
</dbReference>
<dbReference type="SUPFAM" id="SSF53335">
    <property type="entry name" value="S-adenosyl-L-methionine-dependent methyltransferases"/>
    <property type="match status" value="1"/>
</dbReference>
<dbReference type="InterPro" id="IPR013216">
    <property type="entry name" value="Methyltransf_11"/>
</dbReference>
<keyword evidence="2" id="KW-0808">Transferase</keyword>
<gene>
    <name evidence="2" type="ORF">N0B31_08790</name>
</gene>
<dbReference type="GeneID" id="74942514"/>
<dbReference type="CDD" id="cd02440">
    <property type="entry name" value="AdoMet_MTases"/>
    <property type="match status" value="1"/>
</dbReference>
<dbReference type="PANTHER" id="PTHR45036:SF1">
    <property type="entry name" value="METHYLTRANSFERASE LIKE 7A"/>
    <property type="match status" value="1"/>
</dbReference>
<dbReference type="KEGG" id="ssai:N0B31_08790"/>
<dbReference type="GO" id="GO:0008757">
    <property type="term" value="F:S-adenosylmethionine-dependent methyltransferase activity"/>
    <property type="evidence" value="ECO:0007669"/>
    <property type="project" value="InterPro"/>
</dbReference>
<dbReference type="Proteomes" id="UP001057580">
    <property type="component" value="Chromosome"/>
</dbReference>
<evidence type="ECO:0000313" key="3">
    <source>
        <dbReference type="Proteomes" id="UP001057580"/>
    </source>
</evidence>
<dbReference type="Gene3D" id="3.40.50.150">
    <property type="entry name" value="Vaccinia Virus protein VP39"/>
    <property type="match status" value="1"/>
</dbReference>
<dbReference type="RefSeq" id="WP_260643492.1">
    <property type="nucleotide sequence ID" value="NZ_CP104003.1"/>
</dbReference>
<evidence type="ECO:0000313" key="2">
    <source>
        <dbReference type="EMBL" id="UWM56378.1"/>
    </source>
</evidence>
<dbReference type="Pfam" id="PF08241">
    <property type="entry name" value="Methyltransf_11"/>
    <property type="match status" value="1"/>
</dbReference>
<protein>
    <submittedName>
        <fullName evidence="2">Class I SAM-dependent methyltransferase</fullName>
    </submittedName>
</protein>
<dbReference type="AlphaFoldDB" id="A0A9E7R872"/>
<evidence type="ECO:0000259" key="1">
    <source>
        <dbReference type="Pfam" id="PF08241"/>
    </source>
</evidence>
<name>A0A9E7R872_9EURY</name>
<reference evidence="2" key="1">
    <citation type="submission" date="2022-09" db="EMBL/GenBank/DDBJ databases">
        <title>Diverse halophilic archaea isolated from saline environments.</title>
        <authorList>
            <person name="Cui H.-L."/>
        </authorList>
    </citation>
    <scope>NUCLEOTIDE SEQUENCE</scope>
    <source>
        <strain evidence="2">ZS-35-S2</strain>
    </source>
</reference>
<dbReference type="InterPro" id="IPR029063">
    <property type="entry name" value="SAM-dependent_MTases_sf"/>
</dbReference>
<sequence length="210" mass="23562">MALLGVYDRVFARMYDPFMQAAERRLFPPHREYLTDVSGEVLDLGSGTGANFPYFAGCEHIRLHAIEPDSHMLRRARRRAARVGLDVDLRQTGAEALPYEDGSMDAVVAGIVFCTIPEPEAALDEVARVLKPGGEFRFLEHVRDHGRTAWAQALVEPVWKRFAGGCHVTRDTAGLFTAHDAFEVVEVERVDIGVFPADPFVRGRLRRRDD</sequence>
<keyword evidence="2" id="KW-0489">Methyltransferase</keyword>
<accession>A0A9E7R872</accession>
<feature type="domain" description="Methyltransferase type 11" evidence="1">
    <location>
        <begin position="42"/>
        <end position="137"/>
    </location>
</feature>
<dbReference type="PANTHER" id="PTHR45036">
    <property type="entry name" value="METHYLTRANSFERASE LIKE 7B"/>
    <property type="match status" value="1"/>
</dbReference>
<keyword evidence="3" id="KW-1185">Reference proteome</keyword>